<comment type="pathway">
    <text evidence="1">Lipid metabolism; fatty acid biosynthesis.</text>
</comment>
<dbReference type="CDD" id="cd05372">
    <property type="entry name" value="ENR_SDR"/>
    <property type="match status" value="1"/>
</dbReference>
<keyword evidence="7 8" id="KW-0275">Fatty acid biosynthesis</keyword>
<dbReference type="PRINTS" id="PR00081">
    <property type="entry name" value="GDHRDH"/>
</dbReference>
<reference evidence="9 10" key="1">
    <citation type="submission" date="2016-08" db="EMBL/GenBank/DDBJ databases">
        <title>Draft genome sequence of Candidatus Piscirickettsia litoralis, from seawater.</title>
        <authorList>
            <person name="Wan X."/>
            <person name="Lee A.J."/>
            <person name="Hou S."/>
            <person name="Donachie S.P."/>
        </authorList>
    </citation>
    <scope>NUCLEOTIDE SEQUENCE [LARGE SCALE GENOMIC DNA]</scope>
    <source>
        <strain evidence="9 10">Y2</strain>
    </source>
</reference>
<evidence type="ECO:0000256" key="2">
    <source>
        <dbReference type="ARBA" id="ARBA00009233"/>
    </source>
</evidence>
<accession>A0ABX3A6W2</accession>
<dbReference type="PIRSF" id="PIRSF000094">
    <property type="entry name" value="Enoyl-ACP_rdct"/>
    <property type="match status" value="1"/>
</dbReference>
<keyword evidence="6" id="KW-0443">Lipid metabolism</keyword>
<keyword evidence="10" id="KW-1185">Reference proteome</keyword>
<dbReference type="PANTHER" id="PTHR43159">
    <property type="entry name" value="ENOYL-[ACYL-CARRIER-PROTEIN] REDUCTASE"/>
    <property type="match status" value="1"/>
</dbReference>
<protein>
    <recommendedName>
        <fullName evidence="8">Enoyl-[acyl-carrier-protein] reductase [NADH]</fullName>
        <ecNumber evidence="8">1.3.1.9</ecNumber>
    </recommendedName>
</protein>
<proteinExistence type="inferred from homology"/>
<dbReference type="InterPro" id="IPR036291">
    <property type="entry name" value="NAD(P)-bd_dom_sf"/>
</dbReference>
<keyword evidence="4" id="KW-0276">Fatty acid metabolism</keyword>
<comment type="caution">
    <text evidence="9">The sequence shown here is derived from an EMBL/GenBank/DDBJ whole genome shotgun (WGS) entry which is preliminary data.</text>
</comment>
<dbReference type="Proteomes" id="UP000094329">
    <property type="component" value="Unassembled WGS sequence"/>
</dbReference>
<evidence type="ECO:0000256" key="1">
    <source>
        <dbReference type="ARBA" id="ARBA00005194"/>
    </source>
</evidence>
<organism evidence="9 10">
    <name type="scientific">Piscirickettsia litoralis</name>
    <dbReference type="NCBI Taxonomy" id="1891921"/>
    <lineage>
        <taxon>Bacteria</taxon>
        <taxon>Pseudomonadati</taxon>
        <taxon>Pseudomonadota</taxon>
        <taxon>Gammaproteobacteria</taxon>
        <taxon>Thiotrichales</taxon>
        <taxon>Piscirickettsiaceae</taxon>
        <taxon>Piscirickettsia</taxon>
    </lineage>
</organism>
<dbReference type="InterPro" id="IPR014358">
    <property type="entry name" value="Enoyl-ACP_Rdtase_NADH"/>
</dbReference>
<keyword evidence="8" id="KW-0520">NAD</keyword>
<keyword evidence="3 8" id="KW-0444">Lipid biosynthesis</keyword>
<dbReference type="NCBIfam" id="NF005717">
    <property type="entry name" value="PRK07533.1"/>
    <property type="match status" value="1"/>
</dbReference>
<evidence type="ECO:0000256" key="8">
    <source>
        <dbReference type="PIRNR" id="PIRNR000094"/>
    </source>
</evidence>
<evidence type="ECO:0000256" key="5">
    <source>
        <dbReference type="ARBA" id="ARBA00023002"/>
    </source>
</evidence>
<dbReference type="Gene3D" id="1.10.8.400">
    <property type="entry name" value="Enoyl acyl carrier protein reductase"/>
    <property type="match status" value="1"/>
</dbReference>
<evidence type="ECO:0000256" key="7">
    <source>
        <dbReference type="ARBA" id="ARBA00023160"/>
    </source>
</evidence>
<dbReference type="PANTHER" id="PTHR43159:SF2">
    <property type="entry name" value="ENOYL-[ACYL-CARRIER-PROTEIN] REDUCTASE [NADH], CHLOROPLASTIC"/>
    <property type="match status" value="1"/>
</dbReference>
<name>A0ABX3A6W2_9GAMM</name>
<dbReference type="SUPFAM" id="SSF51735">
    <property type="entry name" value="NAD(P)-binding Rossmann-fold domains"/>
    <property type="match status" value="1"/>
</dbReference>
<comment type="similarity">
    <text evidence="2 8">Belongs to the short-chain dehydrogenases/reductases (SDR) family. FabI subfamily.</text>
</comment>
<sequence>MNLKGKRGIVLGVANEHSMAAGCVEAIVRQGGECAVTYQNEKSRPYVESFINSLPVVELLPCDVQDRNSMQALFSWVEKKWGKLDFIIHSIAYAPHDELFNPVIESQQELFNTAMDISCHSLIHVARLAEPFMQSGGSILTMSYYGAEKVVGNYRIMGPVKAALEATVRYLAAELGPHGIRVSAVSPGPVATRAASGLESFQELLNQAEKKSAMKRLVTIEEVGSLAAFLVSDASSGMTGQTIYVDAGYHIIG</sequence>
<evidence type="ECO:0000256" key="4">
    <source>
        <dbReference type="ARBA" id="ARBA00022832"/>
    </source>
</evidence>
<gene>
    <name evidence="9" type="ORF">BGC07_01245</name>
</gene>
<dbReference type="InterPro" id="IPR002347">
    <property type="entry name" value="SDR_fam"/>
</dbReference>
<comment type="catalytic activity">
    <reaction evidence="8">
        <text>a 2,3-saturated acyl-[ACP] + NAD(+) = a (2E)-enoyl-[ACP] + NADH + H(+)</text>
        <dbReference type="Rhea" id="RHEA:10240"/>
        <dbReference type="Rhea" id="RHEA-COMP:9925"/>
        <dbReference type="Rhea" id="RHEA-COMP:9926"/>
        <dbReference type="ChEBI" id="CHEBI:15378"/>
        <dbReference type="ChEBI" id="CHEBI:57540"/>
        <dbReference type="ChEBI" id="CHEBI:57945"/>
        <dbReference type="ChEBI" id="CHEBI:78784"/>
        <dbReference type="ChEBI" id="CHEBI:78785"/>
        <dbReference type="EC" id="1.3.1.9"/>
    </reaction>
</comment>
<evidence type="ECO:0000313" key="10">
    <source>
        <dbReference type="Proteomes" id="UP000094329"/>
    </source>
</evidence>
<keyword evidence="5 8" id="KW-0560">Oxidoreductase</keyword>
<dbReference type="Gene3D" id="3.40.50.720">
    <property type="entry name" value="NAD(P)-binding Rossmann-like Domain"/>
    <property type="match status" value="1"/>
</dbReference>
<evidence type="ECO:0000256" key="3">
    <source>
        <dbReference type="ARBA" id="ARBA00022516"/>
    </source>
</evidence>
<dbReference type="RefSeq" id="WP_069311651.1">
    <property type="nucleotide sequence ID" value="NZ_MDTU01000001.1"/>
</dbReference>
<evidence type="ECO:0000256" key="6">
    <source>
        <dbReference type="ARBA" id="ARBA00023098"/>
    </source>
</evidence>
<dbReference type="EC" id="1.3.1.9" evidence="8"/>
<dbReference type="Pfam" id="PF13561">
    <property type="entry name" value="adh_short_C2"/>
    <property type="match status" value="1"/>
</dbReference>
<evidence type="ECO:0000313" key="9">
    <source>
        <dbReference type="EMBL" id="ODN41849.1"/>
    </source>
</evidence>
<dbReference type="EMBL" id="MDTU01000001">
    <property type="protein sequence ID" value="ODN41849.1"/>
    <property type="molecule type" value="Genomic_DNA"/>
</dbReference>